<organism evidence="4 5">
    <name type="scientific">Acinetobacter boissieri</name>
    <dbReference type="NCBI Taxonomy" id="1219383"/>
    <lineage>
        <taxon>Bacteria</taxon>
        <taxon>Pseudomonadati</taxon>
        <taxon>Pseudomonadota</taxon>
        <taxon>Gammaproteobacteria</taxon>
        <taxon>Moraxellales</taxon>
        <taxon>Moraxellaceae</taxon>
        <taxon>Acinetobacter</taxon>
    </lineage>
</organism>
<evidence type="ECO:0000259" key="3">
    <source>
        <dbReference type="SMART" id="SM00903"/>
    </source>
</evidence>
<comment type="similarity">
    <text evidence="1">Belongs to the non-flavoprotein flavin reductase family.</text>
</comment>
<reference evidence="5" key="1">
    <citation type="submission" date="2016-09" db="EMBL/GenBank/DDBJ databases">
        <authorList>
            <person name="Varghese N."/>
            <person name="Submissions S."/>
        </authorList>
    </citation>
    <scope>NUCLEOTIDE SEQUENCE [LARGE SCALE GENOMIC DNA]</scope>
    <source>
        <strain evidence="5">ANC 4422</strain>
    </source>
</reference>
<dbReference type="InterPro" id="IPR012349">
    <property type="entry name" value="Split_barrel_FMN-bd"/>
</dbReference>
<evidence type="ECO:0000313" key="4">
    <source>
        <dbReference type="EMBL" id="SDB94834.1"/>
    </source>
</evidence>
<dbReference type="GO" id="GO:0042602">
    <property type="term" value="F:riboflavin reductase (NADPH) activity"/>
    <property type="evidence" value="ECO:0007669"/>
    <property type="project" value="TreeGrafter"/>
</dbReference>
<dbReference type="Gene3D" id="2.30.110.10">
    <property type="entry name" value="Electron Transport, Fmn-binding Protein, Chain A"/>
    <property type="match status" value="1"/>
</dbReference>
<protein>
    <submittedName>
        <fullName evidence="4">NADH-FMN oxidoreductase RutF, flavin reductase (DIM6/NTAB) family</fullName>
    </submittedName>
</protein>
<dbReference type="GO" id="GO:0010181">
    <property type="term" value="F:FMN binding"/>
    <property type="evidence" value="ECO:0007669"/>
    <property type="project" value="InterPro"/>
</dbReference>
<dbReference type="Proteomes" id="UP000242501">
    <property type="component" value="Unassembled WGS sequence"/>
</dbReference>
<sequence>MNKISEQPMLNQIDITNKKGIRNLLGQFATGVTVITTRGKDGRKIGMTANSFSSLSLDPPLVLWSLSKTAPSLPDFVDAEHFAIHMLGQEHHDLSGHFARPADDKFLGIAHVEHEGIQGIPLLEDALATLVCRNVQQYEGGDHLIFIGEMQQYQQREGAPLVFHAGKYRAVIEHPELAI</sequence>
<evidence type="ECO:0000256" key="2">
    <source>
        <dbReference type="ARBA" id="ARBA00023002"/>
    </source>
</evidence>
<proteinExistence type="inferred from homology"/>
<accession>A0A1G6HKX4</accession>
<dbReference type="SMART" id="SM00903">
    <property type="entry name" value="Flavin_Reduct"/>
    <property type="match status" value="1"/>
</dbReference>
<keyword evidence="5" id="KW-1185">Reference proteome</keyword>
<evidence type="ECO:0000256" key="1">
    <source>
        <dbReference type="ARBA" id="ARBA00008898"/>
    </source>
</evidence>
<dbReference type="InterPro" id="IPR002563">
    <property type="entry name" value="Flavin_Rdtase-like_dom"/>
</dbReference>
<dbReference type="InterPro" id="IPR050268">
    <property type="entry name" value="NADH-dep_flavin_reductase"/>
</dbReference>
<dbReference type="AlphaFoldDB" id="A0A1G6HKX4"/>
<feature type="domain" description="Flavin reductase like" evidence="3">
    <location>
        <begin position="25"/>
        <end position="170"/>
    </location>
</feature>
<dbReference type="SUPFAM" id="SSF50475">
    <property type="entry name" value="FMN-binding split barrel"/>
    <property type="match status" value="1"/>
</dbReference>
<keyword evidence="2" id="KW-0560">Oxidoreductase</keyword>
<dbReference type="PANTHER" id="PTHR30466:SF11">
    <property type="entry name" value="FLAVIN-DEPENDENT MONOOXYGENASE, REDUCTASE SUBUNIT HSAB"/>
    <property type="match status" value="1"/>
</dbReference>
<evidence type="ECO:0000313" key="5">
    <source>
        <dbReference type="Proteomes" id="UP000242501"/>
    </source>
</evidence>
<dbReference type="EMBL" id="FMYL01000006">
    <property type="protein sequence ID" value="SDB94834.1"/>
    <property type="molecule type" value="Genomic_DNA"/>
</dbReference>
<dbReference type="STRING" id="1219383.SAMN05421733_106115"/>
<gene>
    <name evidence="4" type="ORF">SAMN05421733_106115</name>
</gene>
<dbReference type="PANTHER" id="PTHR30466">
    <property type="entry name" value="FLAVIN REDUCTASE"/>
    <property type="match status" value="1"/>
</dbReference>
<dbReference type="Pfam" id="PF01613">
    <property type="entry name" value="Flavin_Reduct"/>
    <property type="match status" value="1"/>
</dbReference>
<name>A0A1G6HKX4_9GAMM</name>